<feature type="transmembrane region" description="Helical" evidence="7">
    <location>
        <begin position="268"/>
        <end position="285"/>
    </location>
</feature>
<feature type="transmembrane region" description="Helical" evidence="7">
    <location>
        <begin position="213"/>
        <end position="232"/>
    </location>
</feature>
<dbReference type="InterPro" id="IPR000620">
    <property type="entry name" value="EamA_dom"/>
</dbReference>
<sequence>MKKYQTFAFLFLATLFWAGNYTFGKYVVEEMTPLQITFSRWLIAVFLLFPIAHFIERPDWKKVWKEWKVLTVMTLLGIIAYNFFLYQALQFTTPVNAALVNSINPGLIVLLSAFLLKEKITGSTMIGLLISLFGVLLVLTKGQLQQVFLMDYNQGDLLMLLAILVWAFYSIMGRRMQSIPPIAALSVSVLIGLIILLPFAILSGNPFPVSRQATLGILYMGIFPSVLSFIFWNSSLRQIGAGSAGVYLNLITVFTAVLSLLLGEVITTVQVLGGLLVFTGVYITSQKRIALKSLLSKSS</sequence>
<dbReference type="InterPro" id="IPR037185">
    <property type="entry name" value="EmrE-like"/>
</dbReference>
<evidence type="ECO:0000256" key="4">
    <source>
        <dbReference type="ARBA" id="ARBA00022692"/>
    </source>
</evidence>
<feature type="transmembrane region" description="Helical" evidence="7">
    <location>
        <begin position="67"/>
        <end position="89"/>
    </location>
</feature>
<name>A0A0C2RHN9_9BACL</name>
<organism evidence="9 10">
    <name type="scientific">Jeotgalibacillus soli</name>
    <dbReference type="NCBI Taxonomy" id="889306"/>
    <lineage>
        <taxon>Bacteria</taxon>
        <taxon>Bacillati</taxon>
        <taxon>Bacillota</taxon>
        <taxon>Bacilli</taxon>
        <taxon>Bacillales</taxon>
        <taxon>Caryophanaceae</taxon>
        <taxon>Jeotgalibacillus</taxon>
    </lineage>
</organism>
<keyword evidence="10" id="KW-1185">Reference proteome</keyword>
<dbReference type="EMBL" id="JXRP01000009">
    <property type="protein sequence ID" value="KIL49695.1"/>
    <property type="molecule type" value="Genomic_DNA"/>
</dbReference>
<keyword evidence="3" id="KW-1003">Cell membrane</keyword>
<accession>A0A0C2RHN9</accession>
<gene>
    <name evidence="9" type="ORF">KP78_11630</name>
</gene>
<feature type="transmembrane region" description="Helical" evidence="7">
    <location>
        <begin position="181"/>
        <end position="201"/>
    </location>
</feature>
<dbReference type="PANTHER" id="PTHR32322">
    <property type="entry name" value="INNER MEMBRANE TRANSPORTER"/>
    <property type="match status" value="1"/>
</dbReference>
<evidence type="ECO:0000256" key="5">
    <source>
        <dbReference type="ARBA" id="ARBA00022989"/>
    </source>
</evidence>
<dbReference type="OrthoDB" id="510638at2"/>
<evidence type="ECO:0000256" key="3">
    <source>
        <dbReference type="ARBA" id="ARBA00022475"/>
    </source>
</evidence>
<evidence type="ECO:0000259" key="8">
    <source>
        <dbReference type="Pfam" id="PF00892"/>
    </source>
</evidence>
<evidence type="ECO:0000313" key="9">
    <source>
        <dbReference type="EMBL" id="KIL49695.1"/>
    </source>
</evidence>
<evidence type="ECO:0000256" key="7">
    <source>
        <dbReference type="SAM" id="Phobius"/>
    </source>
</evidence>
<feature type="transmembrane region" description="Helical" evidence="7">
    <location>
        <begin position="34"/>
        <end position="55"/>
    </location>
</feature>
<evidence type="ECO:0000256" key="1">
    <source>
        <dbReference type="ARBA" id="ARBA00004651"/>
    </source>
</evidence>
<evidence type="ECO:0000256" key="2">
    <source>
        <dbReference type="ARBA" id="ARBA00007362"/>
    </source>
</evidence>
<dbReference type="SUPFAM" id="SSF103481">
    <property type="entry name" value="Multidrug resistance efflux transporter EmrE"/>
    <property type="match status" value="2"/>
</dbReference>
<keyword evidence="6 7" id="KW-0472">Membrane</keyword>
<dbReference type="RefSeq" id="WP_041086927.1">
    <property type="nucleotide sequence ID" value="NZ_JXRP01000009.1"/>
</dbReference>
<comment type="similarity">
    <text evidence="2">Belongs to the EamA transporter family.</text>
</comment>
<dbReference type="Proteomes" id="UP000031938">
    <property type="component" value="Unassembled WGS sequence"/>
</dbReference>
<comment type="subcellular location">
    <subcellularLocation>
        <location evidence="1">Cell membrane</location>
        <topology evidence="1">Multi-pass membrane protein</topology>
    </subcellularLocation>
</comment>
<keyword evidence="4 7" id="KW-0812">Transmembrane</keyword>
<comment type="caution">
    <text evidence="9">The sequence shown here is derived from an EMBL/GenBank/DDBJ whole genome shotgun (WGS) entry which is preliminary data.</text>
</comment>
<reference evidence="9 10" key="1">
    <citation type="submission" date="2015-01" db="EMBL/GenBank/DDBJ databases">
        <title>Genome sequencing of Jeotgalibacillus soli.</title>
        <authorList>
            <person name="Goh K.M."/>
            <person name="Chan K.-G."/>
            <person name="Yaakop A.S."/>
            <person name="Ee R."/>
            <person name="Gan H.M."/>
            <person name="Chan C.S."/>
        </authorList>
    </citation>
    <scope>NUCLEOTIDE SEQUENCE [LARGE SCALE GENOMIC DNA]</scope>
    <source>
        <strain evidence="9 10">P9</strain>
    </source>
</reference>
<dbReference type="GO" id="GO:0005886">
    <property type="term" value="C:plasma membrane"/>
    <property type="evidence" value="ECO:0007669"/>
    <property type="project" value="UniProtKB-SubCell"/>
</dbReference>
<evidence type="ECO:0000256" key="6">
    <source>
        <dbReference type="ARBA" id="ARBA00023136"/>
    </source>
</evidence>
<proteinExistence type="inferred from homology"/>
<dbReference type="Pfam" id="PF00892">
    <property type="entry name" value="EamA"/>
    <property type="match status" value="2"/>
</dbReference>
<dbReference type="InterPro" id="IPR050638">
    <property type="entry name" value="AA-Vitamin_Transporters"/>
</dbReference>
<dbReference type="PANTHER" id="PTHR32322:SF18">
    <property type="entry name" value="S-ADENOSYLMETHIONINE_S-ADENOSYLHOMOCYSTEINE TRANSPORTER"/>
    <property type="match status" value="1"/>
</dbReference>
<feature type="domain" description="EamA" evidence="8">
    <location>
        <begin position="155"/>
        <end position="285"/>
    </location>
</feature>
<feature type="transmembrane region" description="Helical" evidence="7">
    <location>
        <begin position="152"/>
        <end position="169"/>
    </location>
</feature>
<dbReference type="AlphaFoldDB" id="A0A0C2RHN9"/>
<feature type="domain" description="EamA" evidence="8">
    <location>
        <begin position="9"/>
        <end position="139"/>
    </location>
</feature>
<protein>
    <recommendedName>
        <fullName evidence="8">EamA domain-containing protein</fullName>
    </recommendedName>
</protein>
<feature type="transmembrane region" description="Helical" evidence="7">
    <location>
        <begin position="123"/>
        <end position="140"/>
    </location>
</feature>
<keyword evidence="5 7" id="KW-1133">Transmembrane helix</keyword>
<dbReference type="PATRIC" id="fig|889306.3.peg.1170"/>
<evidence type="ECO:0000313" key="10">
    <source>
        <dbReference type="Proteomes" id="UP000031938"/>
    </source>
</evidence>
<dbReference type="STRING" id="889306.KP78_11630"/>
<feature type="transmembrane region" description="Helical" evidence="7">
    <location>
        <begin position="244"/>
        <end position="262"/>
    </location>
</feature>
<feature type="transmembrane region" description="Helical" evidence="7">
    <location>
        <begin position="95"/>
        <end position="116"/>
    </location>
</feature>